<dbReference type="GO" id="GO:0046872">
    <property type="term" value="F:metal ion binding"/>
    <property type="evidence" value="ECO:0007669"/>
    <property type="project" value="UniProtKB-KW"/>
</dbReference>
<keyword evidence="4" id="KW-0813">Transport</keyword>
<comment type="caution">
    <text evidence="12">The sequence shown here is derived from an EMBL/GenBank/DDBJ whole genome shotgun (WGS) entry which is preliminary data.</text>
</comment>
<dbReference type="FunFam" id="1.10.760.10:FF:000001">
    <property type="entry name" value="Cytochrome c iso-1"/>
    <property type="match status" value="1"/>
</dbReference>
<evidence type="ECO:0000256" key="1">
    <source>
        <dbReference type="ARBA" id="ARBA00002555"/>
    </source>
</evidence>
<name>A0A8J2QKR4_9NEOP</name>
<evidence type="ECO:0000256" key="2">
    <source>
        <dbReference type="ARBA" id="ARBA00004569"/>
    </source>
</evidence>
<comment type="similarity">
    <text evidence="3">Belongs to the cytochrome c family.</text>
</comment>
<dbReference type="PANTHER" id="PTHR11961">
    <property type="entry name" value="CYTOCHROME C"/>
    <property type="match status" value="1"/>
</dbReference>
<dbReference type="Proteomes" id="UP000789524">
    <property type="component" value="Unassembled WGS sequence"/>
</dbReference>
<keyword evidence="13" id="KW-1185">Reference proteome</keyword>
<feature type="region of interest" description="Disordered" evidence="10">
    <location>
        <begin position="240"/>
        <end position="286"/>
    </location>
</feature>
<dbReference type="Pfam" id="PF00034">
    <property type="entry name" value="Cytochrom_C"/>
    <property type="match status" value="1"/>
</dbReference>
<protein>
    <submittedName>
        <fullName evidence="12">(African queen) hypothetical protein</fullName>
    </submittedName>
</protein>
<organism evidence="12 13">
    <name type="scientific">Danaus chrysippus</name>
    <name type="common">African queen</name>
    <dbReference type="NCBI Taxonomy" id="151541"/>
    <lineage>
        <taxon>Eukaryota</taxon>
        <taxon>Metazoa</taxon>
        <taxon>Ecdysozoa</taxon>
        <taxon>Arthropoda</taxon>
        <taxon>Hexapoda</taxon>
        <taxon>Insecta</taxon>
        <taxon>Pterygota</taxon>
        <taxon>Neoptera</taxon>
        <taxon>Endopterygota</taxon>
        <taxon>Lepidoptera</taxon>
        <taxon>Glossata</taxon>
        <taxon>Ditrysia</taxon>
        <taxon>Papilionoidea</taxon>
        <taxon>Nymphalidae</taxon>
        <taxon>Danainae</taxon>
        <taxon>Danaini</taxon>
        <taxon>Danaina</taxon>
        <taxon>Danaus</taxon>
        <taxon>Anosia</taxon>
    </lineage>
</organism>
<evidence type="ECO:0000256" key="7">
    <source>
        <dbReference type="ARBA" id="ARBA00022982"/>
    </source>
</evidence>
<evidence type="ECO:0000256" key="9">
    <source>
        <dbReference type="PROSITE-ProRule" id="PRU00433"/>
    </source>
</evidence>
<dbReference type="EMBL" id="CAKASE010000051">
    <property type="protein sequence ID" value="CAG9564716.1"/>
    <property type="molecule type" value="Genomic_DNA"/>
</dbReference>
<evidence type="ECO:0000259" key="11">
    <source>
        <dbReference type="PROSITE" id="PS51007"/>
    </source>
</evidence>
<feature type="compositionally biased region" description="Basic and acidic residues" evidence="10">
    <location>
        <begin position="240"/>
        <end position="268"/>
    </location>
</feature>
<evidence type="ECO:0000256" key="3">
    <source>
        <dbReference type="ARBA" id="ARBA00006488"/>
    </source>
</evidence>
<dbReference type="OrthoDB" id="449280at2759"/>
<evidence type="ECO:0000256" key="6">
    <source>
        <dbReference type="ARBA" id="ARBA00022723"/>
    </source>
</evidence>
<dbReference type="GO" id="GO:0020037">
    <property type="term" value="F:heme binding"/>
    <property type="evidence" value="ECO:0007669"/>
    <property type="project" value="InterPro"/>
</dbReference>
<evidence type="ECO:0000313" key="12">
    <source>
        <dbReference type="EMBL" id="CAG9564716.1"/>
    </source>
</evidence>
<dbReference type="AlphaFoldDB" id="A0A8J2QKR4"/>
<dbReference type="InterPro" id="IPR002327">
    <property type="entry name" value="Cyt_c_1A/1B"/>
</dbReference>
<evidence type="ECO:0000256" key="8">
    <source>
        <dbReference type="ARBA" id="ARBA00023004"/>
    </source>
</evidence>
<accession>A0A8J2QKR4</accession>
<dbReference type="PRINTS" id="PR00604">
    <property type="entry name" value="CYTCHRMECIAB"/>
</dbReference>
<dbReference type="InterPro" id="IPR036909">
    <property type="entry name" value="Cyt_c-like_dom_sf"/>
</dbReference>
<dbReference type="GO" id="GO:0009055">
    <property type="term" value="F:electron transfer activity"/>
    <property type="evidence" value="ECO:0007669"/>
    <property type="project" value="InterPro"/>
</dbReference>
<dbReference type="Gene3D" id="1.10.760.10">
    <property type="entry name" value="Cytochrome c-like domain"/>
    <property type="match status" value="1"/>
</dbReference>
<evidence type="ECO:0000256" key="4">
    <source>
        <dbReference type="ARBA" id="ARBA00022448"/>
    </source>
</evidence>
<dbReference type="InterPro" id="IPR009056">
    <property type="entry name" value="Cyt_c-like_dom"/>
</dbReference>
<keyword evidence="8 9" id="KW-0408">Iron</keyword>
<dbReference type="SUPFAM" id="SSF46626">
    <property type="entry name" value="Cytochrome c"/>
    <property type="match status" value="1"/>
</dbReference>
<evidence type="ECO:0000256" key="5">
    <source>
        <dbReference type="ARBA" id="ARBA00022617"/>
    </source>
</evidence>
<dbReference type="PROSITE" id="PS51007">
    <property type="entry name" value="CYTC"/>
    <property type="match status" value="1"/>
</dbReference>
<keyword evidence="5 9" id="KW-0349">Heme</keyword>
<keyword evidence="7" id="KW-0249">Electron transport</keyword>
<reference evidence="12" key="1">
    <citation type="submission" date="2021-09" db="EMBL/GenBank/DDBJ databases">
        <authorList>
            <person name="Martin H S."/>
        </authorList>
    </citation>
    <scope>NUCLEOTIDE SEQUENCE</scope>
</reference>
<sequence length="449" mass="51591">MHNNNRLIPSKMYWTPQLVRDPAVLHQLHEIKNDEPYKIQSIKGTLYDEKHLLLNPKVSNDTKNSRDGDVASEINYPKHRIKYKTQKSQIKDEPTIRLDTENAIINVERNDNVEIHRQLIEFDSMNIQTPNKSLNLINSFNENNEDETYNDVLNYVDDTDGDDIDYTNIALDGHSDEDFNQTQNTRRLIADTHNLLPVIYDTENIPHTYRALENIEEENTYKPDDNILKKNEKFDSEASSKELEKKCAEIEENEKSERTSDQEEKSDSFYKNLKKNSPTEGSGVSKMEKSRFTLLGHPRVCFACNSIKDETCWSPNRKTPVKYCRREHNSCMTKVFTHKEIMGVPAGNAENGKKIFVQRCAQCHTVEAGGKHKVGPNLHGFYGRKTGQAAGFNYSEANKAKGITWGDDTLFEYLENPKKYIPGTKMVFAGLKKANERADLIAYLKEATK</sequence>
<keyword evidence="6 9" id="KW-0479">Metal-binding</keyword>
<evidence type="ECO:0000313" key="13">
    <source>
        <dbReference type="Proteomes" id="UP000789524"/>
    </source>
</evidence>
<proteinExistence type="inferred from homology"/>
<dbReference type="GO" id="GO:0005758">
    <property type="term" value="C:mitochondrial intermembrane space"/>
    <property type="evidence" value="ECO:0007669"/>
    <property type="project" value="UniProtKB-SubCell"/>
</dbReference>
<comment type="subcellular location">
    <subcellularLocation>
        <location evidence="2">Mitochondrion intermembrane space</location>
    </subcellularLocation>
</comment>
<gene>
    <name evidence="12" type="ORF">DCHRY22_LOCUS5671</name>
</gene>
<comment type="function">
    <text evidence="1">Electron carrier protein. The oxidized form of the cytochrome c heme group can accept an electron from the heme group of the cytochrome c1 subunit of cytochrome reductase. Cytochrome c then transfers this electron to the cytochrome oxidase complex, the final protein carrier in the mitochondrial electron-transport chain.</text>
</comment>
<evidence type="ECO:0000256" key="10">
    <source>
        <dbReference type="SAM" id="MobiDB-lite"/>
    </source>
</evidence>
<feature type="domain" description="Cytochrome c" evidence="11">
    <location>
        <begin position="347"/>
        <end position="448"/>
    </location>
</feature>